<organism evidence="5 6">
    <name type="scientific">Rapidithrix thailandica</name>
    <dbReference type="NCBI Taxonomy" id="413964"/>
    <lineage>
        <taxon>Bacteria</taxon>
        <taxon>Pseudomonadati</taxon>
        <taxon>Bacteroidota</taxon>
        <taxon>Cytophagia</taxon>
        <taxon>Cytophagales</taxon>
        <taxon>Flammeovirgaceae</taxon>
        <taxon>Rapidithrix</taxon>
    </lineage>
</organism>
<dbReference type="EC" id="2.4.-.-" evidence="5"/>
<dbReference type="GO" id="GO:0016757">
    <property type="term" value="F:glycosyltransferase activity"/>
    <property type="evidence" value="ECO:0007669"/>
    <property type="project" value="UniProtKB-KW"/>
</dbReference>
<dbReference type="AlphaFoldDB" id="A0AAW9SES0"/>
<evidence type="ECO:0000256" key="3">
    <source>
        <dbReference type="ARBA" id="ARBA00022679"/>
    </source>
</evidence>
<dbReference type="SUPFAM" id="SSF53448">
    <property type="entry name" value="Nucleotide-diphospho-sugar transferases"/>
    <property type="match status" value="1"/>
</dbReference>
<evidence type="ECO:0000256" key="1">
    <source>
        <dbReference type="ARBA" id="ARBA00006739"/>
    </source>
</evidence>
<dbReference type="InterPro" id="IPR029044">
    <property type="entry name" value="Nucleotide-diphossugar_trans"/>
</dbReference>
<reference evidence="5 6" key="1">
    <citation type="submission" date="2024-04" db="EMBL/GenBank/DDBJ databases">
        <title>Novel genus in family Flammeovirgaceae.</title>
        <authorList>
            <person name="Nguyen T.H."/>
            <person name="Vuong T.Q."/>
            <person name="Le H."/>
            <person name="Kim S.-G."/>
        </authorList>
    </citation>
    <scope>NUCLEOTIDE SEQUENCE [LARGE SCALE GENOMIC DNA]</scope>
    <source>
        <strain evidence="5 6">JCM 23209</strain>
    </source>
</reference>
<feature type="domain" description="Glycosyltransferase 2-like" evidence="4">
    <location>
        <begin position="8"/>
        <end position="138"/>
    </location>
</feature>
<dbReference type="EMBL" id="JBDKWZ010000008">
    <property type="protein sequence ID" value="MEN7549201.1"/>
    <property type="molecule type" value="Genomic_DNA"/>
</dbReference>
<dbReference type="InterPro" id="IPR001173">
    <property type="entry name" value="Glyco_trans_2-like"/>
</dbReference>
<evidence type="ECO:0000313" key="6">
    <source>
        <dbReference type="Proteomes" id="UP001403385"/>
    </source>
</evidence>
<keyword evidence="3 5" id="KW-0808">Transferase</keyword>
<dbReference type="Gene3D" id="3.90.550.10">
    <property type="entry name" value="Spore Coat Polysaccharide Biosynthesis Protein SpsA, Chain A"/>
    <property type="match status" value="1"/>
</dbReference>
<gene>
    <name evidence="5" type="ORF">AAG747_14855</name>
</gene>
<dbReference type="CDD" id="cd04186">
    <property type="entry name" value="GT_2_like_c"/>
    <property type="match status" value="1"/>
</dbReference>
<dbReference type="Pfam" id="PF00535">
    <property type="entry name" value="Glycos_transf_2"/>
    <property type="match status" value="1"/>
</dbReference>
<evidence type="ECO:0000259" key="4">
    <source>
        <dbReference type="Pfam" id="PF00535"/>
    </source>
</evidence>
<evidence type="ECO:0000256" key="2">
    <source>
        <dbReference type="ARBA" id="ARBA00022676"/>
    </source>
</evidence>
<name>A0AAW9SES0_9BACT</name>
<keyword evidence="6" id="KW-1185">Reference proteome</keyword>
<protein>
    <submittedName>
        <fullName evidence="5">Glycosyltransferase family 2 protein</fullName>
        <ecNumber evidence="5">2.4.-.-</ecNumber>
    </submittedName>
</protein>
<keyword evidence="2 5" id="KW-0328">Glycosyltransferase</keyword>
<comment type="similarity">
    <text evidence="1">Belongs to the glycosyltransferase 2 family.</text>
</comment>
<sequence>MDLSNVAVVILNYNTKKYLASFLPLVIKYSGNARVVVVDNHSKDGSAALVASEFPQVTLIQLHENLGFCGGYNTALQQVKADYFVLLNSDVEVTENWLIPMISLMKSSPKVAACQPKIKCYHQKDQYEYAGGAGGFIDYLGYPFSRGRLFETLETDQGQYDDEVEVFWATGACMCINSTLYQQFGGLDERFFAHMEEIDLCWRLKNAGYKILFTPHSQVYHIGGGTLNKTSPRKTFYNFRNGLFLLLKNLPANQLHRIFWRLVLDGIAGARFLLLGEFKNTWAIFRAHISFYLHFREMYTERKNSPKQSSFPEIYKRSLVKDYFLLGKRTFKELAFNSSLKKSDYKEF</sequence>
<comment type="caution">
    <text evidence="5">The sequence shown here is derived from an EMBL/GenBank/DDBJ whole genome shotgun (WGS) entry which is preliminary data.</text>
</comment>
<proteinExistence type="inferred from homology"/>
<dbReference type="PANTHER" id="PTHR43179:SF12">
    <property type="entry name" value="GALACTOFURANOSYLTRANSFERASE GLFT2"/>
    <property type="match status" value="1"/>
</dbReference>
<dbReference type="PANTHER" id="PTHR43179">
    <property type="entry name" value="RHAMNOSYLTRANSFERASE WBBL"/>
    <property type="match status" value="1"/>
</dbReference>
<dbReference type="Proteomes" id="UP001403385">
    <property type="component" value="Unassembled WGS sequence"/>
</dbReference>
<evidence type="ECO:0000313" key="5">
    <source>
        <dbReference type="EMBL" id="MEN7549201.1"/>
    </source>
</evidence>
<accession>A0AAW9SES0</accession>
<dbReference type="RefSeq" id="WP_346821979.1">
    <property type="nucleotide sequence ID" value="NZ_JBDKWZ010000008.1"/>
</dbReference>